<evidence type="ECO:0000313" key="3">
    <source>
        <dbReference type="Proteomes" id="UP000192393"/>
    </source>
</evidence>
<dbReference type="Proteomes" id="UP000192393">
    <property type="component" value="Unassembled WGS sequence"/>
</dbReference>
<evidence type="ECO:0000256" key="1">
    <source>
        <dbReference type="SAM" id="Phobius"/>
    </source>
</evidence>
<keyword evidence="1" id="KW-0472">Membrane</keyword>
<accession>A0A1W1Z134</accession>
<dbReference type="EMBL" id="FWXS01000002">
    <property type="protein sequence ID" value="SMC42094.1"/>
    <property type="molecule type" value="Genomic_DNA"/>
</dbReference>
<evidence type="ECO:0000313" key="2">
    <source>
        <dbReference type="EMBL" id="SMC42094.1"/>
    </source>
</evidence>
<dbReference type="AlphaFoldDB" id="A0A1W1Z134"/>
<sequence>MDERINRLKDLDDYKLLDVIKNYKRYNYPESFKEEALKILEERGFGDEAIKLSGGYSNNMYREAEHIFKQFKKNGISALVIHLLAAITYYSQMVIGYTIFAVLFIFFLILTLNNRKNFFHTIKETESDRSLLGYVIIFIISIPLYFVIFIMDRNELKSKLENLP</sequence>
<proteinExistence type="predicted"/>
<feature type="transmembrane region" description="Helical" evidence="1">
    <location>
        <begin position="78"/>
        <end position="111"/>
    </location>
</feature>
<keyword evidence="1" id="KW-0812">Transmembrane</keyword>
<protein>
    <submittedName>
        <fullName evidence="2">Uncharacterized protein</fullName>
    </submittedName>
</protein>
<keyword evidence="1" id="KW-1133">Transmembrane helix</keyword>
<organism evidence="2 3">
    <name type="scientific">Moheibacter sediminis</name>
    <dbReference type="NCBI Taxonomy" id="1434700"/>
    <lineage>
        <taxon>Bacteria</taxon>
        <taxon>Pseudomonadati</taxon>
        <taxon>Bacteroidota</taxon>
        <taxon>Flavobacteriia</taxon>
        <taxon>Flavobacteriales</taxon>
        <taxon>Weeksellaceae</taxon>
        <taxon>Moheibacter</taxon>
    </lineage>
</organism>
<dbReference type="RefSeq" id="WP_084016160.1">
    <property type="nucleotide sequence ID" value="NZ_FWXS01000002.1"/>
</dbReference>
<reference evidence="2 3" key="1">
    <citation type="submission" date="2017-04" db="EMBL/GenBank/DDBJ databases">
        <authorList>
            <person name="Afonso C.L."/>
            <person name="Miller P.J."/>
            <person name="Scott M.A."/>
            <person name="Spackman E."/>
            <person name="Goraichik I."/>
            <person name="Dimitrov K.M."/>
            <person name="Suarez D.L."/>
            <person name="Swayne D.E."/>
        </authorList>
    </citation>
    <scope>NUCLEOTIDE SEQUENCE [LARGE SCALE GENOMIC DNA]</scope>
    <source>
        <strain evidence="2 3">CGMCC 1.12708</strain>
    </source>
</reference>
<name>A0A1W1Z134_9FLAO</name>
<keyword evidence="3" id="KW-1185">Reference proteome</keyword>
<gene>
    <name evidence="2" type="ORF">SAMN06296427_10292</name>
</gene>
<dbReference type="STRING" id="1434700.SAMN06296427_10292"/>
<feature type="transmembrane region" description="Helical" evidence="1">
    <location>
        <begin position="131"/>
        <end position="151"/>
    </location>
</feature>